<gene>
    <name evidence="1" type="ORF">A33K_13592</name>
</gene>
<reference evidence="2" key="1">
    <citation type="journal article" date="2012" name="J. Bacteriol.">
        <title>Revised Genome Sequence of Burkholderia thailandensis MSMB43 with Improved Annotation.</title>
        <authorList>
            <person name="Zhuo Y."/>
            <person name="Liu L."/>
            <person name="Wang Q."/>
            <person name="Liu X."/>
            <person name="Ren B."/>
            <person name="Liu M."/>
            <person name="Ni P."/>
            <person name="Cheng Y.Q."/>
            <person name="Zhang L."/>
        </authorList>
    </citation>
    <scope>NUCLEOTIDE SEQUENCE [LARGE SCALE GENOMIC DNA]</scope>
    <source>
        <strain evidence="2">MSMB43</strain>
    </source>
</reference>
<proteinExistence type="predicted"/>
<name>A0ABN0GDH7_9BURK</name>
<dbReference type="EMBL" id="JH692061">
    <property type="protein sequence ID" value="EIP90008.1"/>
    <property type="molecule type" value="Genomic_DNA"/>
</dbReference>
<evidence type="ECO:0000313" key="2">
    <source>
        <dbReference type="Proteomes" id="UP000004682"/>
    </source>
</evidence>
<protein>
    <submittedName>
        <fullName evidence="1">Uncharacterized protein</fullName>
    </submittedName>
</protein>
<keyword evidence="2" id="KW-1185">Reference proteome</keyword>
<dbReference type="Proteomes" id="UP000004682">
    <property type="component" value="Unassembled WGS sequence"/>
</dbReference>
<accession>A0ABN0GDH7</accession>
<organism evidence="1 2">
    <name type="scientific">Burkholderia humptydooensis MSMB43</name>
    <dbReference type="NCBI Taxonomy" id="441157"/>
    <lineage>
        <taxon>Bacteria</taxon>
        <taxon>Pseudomonadati</taxon>
        <taxon>Pseudomonadota</taxon>
        <taxon>Betaproteobacteria</taxon>
        <taxon>Burkholderiales</taxon>
        <taxon>Burkholderiaceae</taxon>
        <taxon>Burkholderia</taxon>
        <taxon>pseudomallei group</taxon>
    </lineage>
</organism>
<sequence>MSGPIHAGLRKSIDVRRPEILVSIGLLIILMAGDQFN</sequence>
<evidence type="ECO:0000313" key="1">
    <source>
        <dbReference type="EMBL" id="EIP90008.1"/>
    </source>
</evidence>